<comment type="caution">
    <text evidence="1">The sequence shown here is derived from an EMBL/GenBank/DDBJ whole genome shotgun (WGS) entry which is preliminary data.</text>
</comment>
<evidence type="ECO:0000313" key="2">
    <source>
        <dbReference type="Proteomes" id="UP001597512"/>
    </source>
</evidence>
<name>A0ABW6ALV3_9BACT</name>
<proteinExistence type="predicted"/>
<dbReference type="RefSeq" id="WP_381503486.1">
    <property type="nucleotide sequence ID" value="NZ_JBHUOM010000018.1"/>
</dbReference>
<organism evidence="1 2">
    <name type="scientific">Spirosoma flavum</name>
    <dbReference type="NCBI Taxonomy" id="2048557"/>
    <lineage>
        <taxon>Bacteria</taxon>
        <taxon>Pseudomonadati</taxon>
        <taxon>Bacteroidota</taxon>
        <taxon>Cytophagia</taxon>
        <taxon>Cytophagales</taxon>
        <taxon>Cytophagaceae</taxon>
        <taxon>Spirosoma</taxon>
    </lineage>
</organism>
<evidence type="ECO:0000313" key="1">
    <source>
        <dbReference type="EMBL" id="MFD2935497.1"/>
    </source>
</evidence>
<gene>
    <name evidence="1" type="ORF">ACFS25_17070</name>
</gene>
<keyword evidence="2" id="KW-1185">Reference proteome</keyword>
<reference evidence="2" key="1">
    <citation type="journal article" date="2019" name="Int. J. Syst. Evol. Microbiol.">
        <title>The Global Catalogue of Microorganisms (GCM) 10K type strain sequencing project: providing services to taxonomists for standard genome sequencing and annotation.</title>
        <authorList>
            <consortium name="The Broad Institute Genomics Platform"/>
            <consortium name="The Broad Institute Genome Sequencing Center for Infectious Disease"/>
            <person name="Wu L."/>
            <person name="Ma J."/>
        </authorList>
    </citation>
    <scope>NUCLEOTIDE SEQUENCE [LARGE SCALE GENOMIC DNA]</scope>
    <source>
        <strain evidence="2">KCTC 52490</strain>
    </source>
</reference>
<accession>A0ABW6ALV3</accession>
<sequence length="84" mass="10012">MYISRDEYDRKPFLIRQGALRIWGLLLAKRVDLCRVRELYSFNNFFAELCYDKVTGKPMCICSFSKSERLMLYLKELSSDTLNQ</sequence>
<dbReference type="Proteomes" id="UP001597512">
    <property type="component" value="Unassembled WGS sequence"/>
</dbReference>
<dbReference type="EMBL" id="JBHUOM010000018">
    <property type="protein sequence ID" value="MFD2935497.1"/>
    <property type="molecule type" value="Genomic_DNA"/>
</dbReference>
<protein>
    <submittedName>
        <fullName evidence="1">Uncharacterized protein</fullName>
    </submittedName>
</protein>